<dbReference type="InterPro" id="IPR007403">
    <property type="entry name" value="DUF456"/>
</dbReference>
<organism evidence="2 3">
    <name type="scientific">Anaerosolibacter carboniphilus</name>
    <dbReference type="NCBI Taxonomy" id="1417629"/>
    <lineage>
        <taxon>Bacteria</taxon>
        <taxon>Bacillati</taxon>
        <taxon>Bacillota</taxon>
        <taxon>Clostridia</taxon>
        <taxon>Peptostreptococcales</taxon>
        <taxon>Thermotaleaceae</taxon>
        <taxon>Anaerosolibacter</taxon>
    </lineage>
</organism>
<proteinExistence type="predicted"/>
<dbReference type="RefSeq" id="WP_184308246.1">
    <property type="nucleotide sequence ID" value="NZ_JACHEN010000003.1"/>
</dbReference>
<accession>A0A841KUN5</accession>
<keyword evidence="1" id="KW-0472">Membrane</keyword>
<evidence type="ECO:0000256" key="1">
    <source>
        <dbReference type="SAM" id="Phobius"/>
    </source>
</evidence>
<dbReference type="PANTHER" id="PTHR39165:SF1">
    <property type="entry name" value="DUF456 DOMAIN-CONTAINING PROTEIN"/>
    <property type="match status" value="1"/>
</dbReference>
<dbReference type="Pfam" id="PF04306">
    <property type="entry name" value="DUF456"/>
    <property type="match status" value="1"/>
</dbReference>
<dbReference type="EMBL" id="JACHEN010000003">
    <property type="protein sequence ID" value="MBB6214632.1"/>
    <property type="molecule type" value="Genomic_DNA"/>
</dbReference>
<evidence type="ECO:0000313" key="2">
    <source>
        <dbReference type="EMBL" id="MBB6214632.1"/>
    </source>
</evidence>
<keyword evidence="3" id="KW-1185">Reference proteome</keyword>
<comment type="caution">
    <text evidence="2">The sequence shown here is derived from an EMBL/GenBank/DDBJ whole genome shotgun (WGS) entry which is preliminary data.</text>
</comment>
<protein>
    <recommendedName>
        <fullName evidence="4">DUF456 domain-containing protein</fullName>
    </recommendedName>
</protein>
<keyword evidence="1" id="KW-0812">Transmembrane</keyword>
<feature type="transmembrane region" description="Helical" evidence="1">
    <location>
        <begin position="129"/>
        <end position="152"/>
    </location>
</feature>
<reference evidence="2 3" key="1">
    <citation type="submission" date="2020-08" db="EMBL/GenBank/DDBJ databases">
        <title>Genomic Encyclopedia of Type Strains, Phase IV (KMG-IV): sequencing the most valuable type-strain genomes for metagenomic binning, comparative biology and taxonomic classification.</title>
        <authorList>
            <person name="Goeker M."/>
        </authorList>
    </citation>
    <scope>NUCLEOTIDE SEQUENCE [LARGE SCALE GENOMIC DNA]</scope>
    <source>
        <strain evidence="2 3">DSM 103526</strain>
    </source>
</reference>
<feature type="transmembrane region" description="Helical" evidence="1">
    <location>
        <begin position="43"/>
        <end position="64"/>
    </location>
</feature>
<feature type="transmembrane region" description="Helical" evidence="1">
    <location>
        <begin position="7"/>
        <end position="37"/>
    </location>
</feature>
<sequence>MLILTIIIMAIGFIGAIVPGLPGIGLMFLSTLFYGVFTQFEKISIGWIVVFGVLMLISFILDYLSSMVTAKKFGATKFGIIGGLVGAVVGAFILNVPGLFLGQFIGMLLGEMFGGKALKASVKAGFGGIVGYILGMTINISIAFFIMAIFLFKTLR</sequence>
<evidence type="ECO:0000313" key="3">
    <source>
        <dbReference type="Proteomes" id="UP000579281"/>
    </source>
</evidence>
<dbReference type="AlphaFoldDB" id="A0A841KUN5"/>
<gene>
    <name evidence="2" type="ORF">HNQ80_000715</name>
</gene>
<dbReference type="PANTHER" id="PTHR39165">
    <property type="entry name" value="IG HYPOTHETICAL 17883"/>
    <property type="match status" value="1"/>
</dbReference>
<feature type="transmembrane region" description="Helical" evidence="1">
    <location>
        <begin position="84"/>
        <end position="109"/>
    </location>
</feature>
<dbReference type="Proteomes" id="UP000579281">
    <property type="component" value="Unassembled WGS sequence"/>
</dbReference>
<evidence type="ECO:0008006" key="4">
    <source>
        <dbReference type="Google" id="ProtNLM"/>
    </source>
</evidence>
<keyword evidence="1" id="KW-1133">Transmembrane helix</keyword>
<name>A0A841KUN5_9FIRM</name>